<dbReference type="InterPro" id="IPR036777">
    <property type="entry name" value="Channel_Tsx-like_sf"/>
</dbReference>
<keyword evidence="3" id="KW-1185">Reference proteome</keyword>
<evidence type="ECO:0000313" key="2">
    <source>
        <dbReference type="EMBL" id="MFC6441426.1"/>
    </source>
</evidence>
<proteinExistence type="predicted"/>
<dbReference type="SUPFAM" id="SSF111364">
    <property type="entry name" value="Tsx-like channel"/>
    <property type="match status" value="1"/>
</dbReference>
<reference evidence="3" key="1">
    <citation type="journal article" date="2019" name="Int. J. Syst. Evol. Microbiol.">
        <title>The Global Catalogue of Microorganisms (GCM) 10K type strain sequencing project: providing services to taxonomists for standard genome sequencing and annotation.</title>
        <authorList>
            <consortium name="The Broad Institute Genomics Platform"/>
            <consortium name="The Broad Institute Genome Sequencing Center for Infectious Disease"/>
            <person name="Wu L."/>
            <person name="Ma J."/>
        </authorList>
    </citation>
    <scope>NUCLEOTIDE SEQUENCE [LARGE SCALE GENOMIC DNA]</scope>
    <source>
        <strain evidence="3">CGMCC 1.16031</strain>
    </source>
</reference>
<feature type="chain" id="PRO_5047501256" description="Nucleoside-specific outer membrane channel protein Tsx" evidence="1">
    <location>
        <begin position="23"/>
        <end position="255"/>
    </location>
</feature>
<comment type="caution">
    <text evidence="2">The sequence shown here is derived from an EMBL/GenBank/DDBJ whole genome shotgun (WGS) entry which is preliminary data.</text>
</comment>
<organism evidence="2 3">
    <name type="scientific">Pseudobowmanella zhangzhouensis</name>
    <dbReference type="NCBI Taxonomy" id="1537679"/>
    <lineage>
        <taxon>Bacteria</taxon>
        <taxon>Pseudomonadati</taxon>
        <taxon>Pseudomonadota</taxon>
        <taxon>Gammaproteobacteria</taxon>
        <taxon>Alteromonadales</taxon>
        <taxon>Alteromonadaceae</taxon>
    </lineage>
</organism>
<accession>A0ABW1XNR1</accession>
<dbReference type="EMBL" id="JBHSUS010000001">
    <property type="protein sequence ID" value="MFC6441426.1"/>
    <property type="molecule type" value="Genomic_DNA"/>
</dbReference>
<evidence type="ECO:0000313" key="3">
    <source>
        <dbReference type="Proteomes" id="UP001596364"/>
    </source>
</evidence>
<sequence>MFGRAHVHLLFALLLVTPSAFADTELHIQQAALVQPFGDQAGSKADTLIFTLQHSSNWAYGSNFFFVDTIRTRYNTDFYAEWYPSLSSAKAFDWQFSGWIKDLRLVAGINAGADSNVMKYLPGVQISWDMPGFTFFNTMLTGYLDDNQGLASGGAPREGDSWMLDIAWRYPISTSSQKFSIEGHAEFIQGRSTELANVRKKDWVLAQIQLRWDLGHALWNTPNQLFVGTEYQIWRNKLGTSLNEDVAQILVVWRF</sequence>
<feature type="signal peptide" evidence="1">
    <location>
        <begin position="1"/>
        <end position="22"/>
    </location>
</feature>
<keyword evidence="1" id="KW-0732">Signal</keyword>
<name>A0ABW1XNR1_9ALTE</name>
<dbReference type="RefSeq" id="WP_131257811.1">
    <property type="nucleotide sequence ID" value="NZ_JBHSUS010000001.1"/>
</dbReference>
<dbReference type="Gene3D" id="2.40.230.20">
    <property type="entry name" value="Nucleoside-specific channel-forming protein, Tsx-like"/>
    <property type="match status" value="1"/>
</dbReference>
<evidence type="ECO:0000256" key="1">
    <source>
        <dbReference type="SAM" id="SignalP"/>
    </source>
</evidence>
<gene>
    <name evidence="2" type="ORF">ACFP85_14835</name>
</gene>
<evidence type="ECO:0008006" key="4">
    <source>
        <dbReference type="Google" id="ProtNLM"/>
    </source>
</evidence>
<dbReference type="Proteomes" id="UP001596364">
    <property type="component" value="Unassembled WGS sequence"/>
</dbReference>
<protein>
    <recommendedName>
        <fullName evidence="4">Nucleoside-specific outer membrane channel protein Tsx</fullName>
    </recommendedName>
</protein>